<dbReference type="EMBL" id="CAJNOK010054068">
    <property type="protein sequence ID" value="CAF1614422.1"/>
    <property type="molecule type" value="Genomic_DNA"/>
</dbReference>
<accession>A0A8S2G3J4</accession>
<organism evidence="1 3">
    <name type="scientific">Didymodactylos carnosus</name>
    <dbReference type="NCBI Taxonomy" id="1234261"/>
    <lineage>
        <taxon>Eukaryota</taxon>
        <taxon>Metazoa</taxon>
        <taxon>Spiralia</taxon>
        <taxon>Gnathifera</taxon>
        <taxon>Rotifera</taxon>
        <taxon>Eurotatoria</taxon>
        <taxon>Bdelloidea</taxon>
        <taxon>Philodinida</taxon>
        <taxon>Philodinidae</taxon>
        <taxon>Didymodactylos</taxon>
    </lineage>
</organism>
<dbReference type="EMBL" id="CAJOBA010078541">
    <property type="protein sequence ID" value="CAF4430140.1"/>
    <property type="molecule type" value="Genomic_DNA"/>
</dbReference>
<evidence type="ECO:0000313" key="1">
    <source>
        <dbReference type="EMBL" id="CAF1614422.1"/>
    </source>
</evidence>
<gene>
    <name evidence="1" type="ORF">OVA965_LOCUS42832</name>
    <name evidence="2" type="ORF">TMI583_LOCUS44864</name>
</gene>
<dbReference type="AlphaFoldDB" id="A0A8S2G3J4"/>
<comment type="caution">
    <text evidence="1">The sequence shown here is derived from an EMBL/GenBank/DDBJ whole genome shotgun (WGS) entry which is preliminary data.</text>
</comment>
<dbReference type="Proteomes" id="UP000682733">
    <property type="component" value="Unassembled WGS sequence"/>
</dbReference>
<sequence>PTNDVMWSRCFLKSSLTQVLRSRRASISRAFWNTQDHHDEKRFSPFSPRLGKRENQQEEEDNDVVAVKQTQPLLNTIDMNFLKAFYTVLANSLDSDSNDVIYQDDKYICVTQQIIEDITRQVNEMFYNNANRRNVFQGDHKYFLHPYENALIFRARTG</sequence>
<name>A0A8S2G3J4_9BILA</name>
<evidence type="ECO:0000313" key="3">
    <source>
        <dbReference type="Proteomes" id="UP000677228"/>
    </source>
</evidence>
<evidence type="ECO:0000313" key="2">
    <source>
        <dbReference type="EMBL" id="CAF4430140.1"/>
    </source>
</evidence>
<feature type="non-terminal residue" evidence="1">
    <location>
        <position position="1"/>
    </location>
</feature>
<dbReference type="Proteomes" id="UP000677228">
    <property type="component" value="Unassembled WGS sequence"/>
</dbReference>
<proteinExistence type="predicted"/>
<reference evidence="1" key="1">
    <citation type="submission" date="2021-02" db="EMBL/GenBank/DDBJ databases">
        <authorList>
            <person name="Nowell W R."/>
        </authorList>
    </citation>
    <scope>NUCLEOTIDE SEQUENCE</scope>
</reference>
<protein>
    <submittedName>
        <fullName evidence="1">Uncharacterized protein</fullName>
    </submittedName>
</protein>